<dbReference type="AlphaFoldDB" id="A0A7R9ML05"/>
<dbReference type="InterPro" id="IPR012674">
    <property type="entry name" value="Calycin"/>
</dbReference>
<comment type="similarity">
    <text evidence="1">Belongs to the calycin superfamily. Fatty-acid binding protein (FABP) family.</text>
</comment>
<evidence type="ECO:0000256" key="2">
    <source>
        <dbReference type="ARBA" id="ARBA00023121"/>
    </source>
</evidence>
<dbReference type="InterPro" id="IPR000463">
    <property type="entry name" value="Fatty_acid-bd"/>
</dbReference>
<dbReference type="Gene3D" id="2.40.128.20">
    <property type="match status" value="1"/>
</dbReference>
<evidence type="ECO:0000313" key="4">
    <source>
        <dbReference type="Proteomes" id="UP000728032"/>
    </source>
</evidence>
<dbReference type="SUPFAM" id="SSF50814">
    <property type="entry name" value="Lipocalins"/>
    <property type="match status" value="1"/>
</dbReference>
<dbReference type="OrthoDB" id="412780at2759"/>
<dbReference type="GO" id="GO:0008289">
    <property type="term" value="F:lipid binding"/>
    <property type="evidence" value="ECO:0007669"/>
    <property type="project" value="UniProtKB-KW"/>
</dbReference>
<dbReference type="InterPro" id="IPR031259">
    <property type="entry name" value="ILBP"/>
</dbReference>
<proteinExistence type="inferred from homology"/>
<keyword evidence="4" id="KW-1185">Reference proteome</keyword>
<dbReference type="PRINTS" id="PR00178">
    <property type="entry name" value="FATTYACIDBP"/>
</dbReference>
<dbReference type="Proteomes" id="UP000728032">
    <property type="component" value="Unassembled WGS sequence"/>
</dbReference>
<dbReference type="EMBL" id="OC941150">
    <property type="protein sequence ID" value="CAD7662109.1"/>
    <property type="molecule type" value="Genomic_DNA"/>
</dbReference>
<accession>A0A7R9ML05</accession>
<dbReference type="Pfam" id="PF14651">
    <property type="entry name" value="Lipocalin_7"/>
    <property type="match status" value="1"/>
</dbReference>
<dbReference type="CDD" id="cd00742">
    <property type="entry name" value="FABP"/>
    <property type="match status" value="1"/>
</dbReference>
<evidence type="ECO:0000313" key="3">
    <source>
        <dbReference type="EMBL" id="CAD7662109.1"/>
    </source>
</evidence>
<keyword evidence="2" id="KW-0446">Lipid-binding</keyword>
<gene>
    <name evidence="3" type="ORF">ONB1V03_LOCUS18669</name>
</gene>
<sequence length="130" mass="14686">MTDFTGKFKQISSENRDALFKVLGFPDDVINRVKIQTSDIEITKDGNNYTIKTVTPYKTWVNTFELGVEFERTRYGIANAKSVVVAVGNQLIETIKGEREMNIVRKFCDNELLVTITSGPVVSVATYVRQ</sequence>
<organism evidence="3">
    <name type="scientific">Oppiella nova</name>
    <dbReference type="NCBI Taxonomy" id="334625"/>
    <lineage>
        <taxon>Eukaryota</taxon>
        <taxon>Metazoa</taxon>
        <taxon>Ecdysozoa</taxon>
        <taxon>Arthropoda</taxon>
        <taxon>Chelicerata</taxon>
        <taxon>Arachnida</taxon>
        <taxon>Acari</taxon>
        <taxon>Acariformes</taxon>
        <taxon>Sarcoptiformes</taxon>
        <taxon>Oribatida</taxon>
        <taxon>Brachypylina</taxon>
        <taxon>Oppioidea</taxon>
        <taxon>Oppiidae</taxon>
        <taxon>Oppiella</taxon>
    </lineage>
</organism>
<name>A0A7R9ML05_9ACAR</name>
<dbReference type="EMBL" id="CAJPVJ010026325">
    <property type="protein sequence ID" value="CAG2179245.1"/>
    <property type="molecule type" value="Genomic_DNA"/>
</dbReference>
<evidence type="ECO:0000256" key="1">
    <source>
        <dbReference type="ARBA" id="ARBA00008390"/>
    </source>
</evidence>
<reference evidence="3" key="1">
    <citation type="submission" date="2020-11" db="EMBL/GenBank/DDBJ databases">
        <authorList>
            <person name="Tran Van P."/>
        </authorList>
    </citation>
    <scope>NUCLEOTIDE SEQUENCE</scope>
</reference>
<dbReference type="PANTHER" id="PTHR11955">
    <property type="entry name" value="FATTY ACID BINDING PROTEIN"/>
    <property type="match status" value="1"/>
</dbReference>
<protein>
    <submittedName>
        <fullName evidence="3">Uncharacterized protein</fullName>
    </submittedName>
</protein>